<sequence length="1189" mass="129139">MFKSPIAKDIASILLYGAGVASVSMIVWTAGPYIAFGDYRPLDNYIVREVVIVVLVAVVAAIGGMSFWRRRKNVAALEEGVVAEEAPDDSETLGERMKDAIATLKASSGGRSDFLYDLPWYVIIGPPGAGKTTALVNSGLRFPLSHGATPTAIAGAGGTRYCDWWFTEDAVLIDTAGRYTTQDSDATLDKKSWLAFLDLLKTHRPKQPINGVIIAISLQDLLTLSQAQIAEHARAIRARLVEIHDRLKVDFPVYALFTKSDLVAGFVEFFADLDEHGRRQVWGATFQTADKKKNMVGETPAEFDALIARLNERMPDRLQDEPAPAPRVALYGFPAQMASLKRVVHDFLNAIFEPTRYHANAALRGFYFTSGTQEGTPIDQLIVALVRNFGAREVRAPVLSGLGKSYFLNDLIQKVIIGEAAWVSTDVAAVRRQMIMKATALGLAAALALGAVGVWWMSYTRNLALVGAMRDADIEYVLAAGDKRDEDVVGDRDFDKIEPLLRKLRYMPDGFQQGEPSPPLAERFGLSQRARLHSSAIEVYRVGLERLLRPRLLYRLEEVLDAKRDDPSALYDALKVYMMLGGAHALDRNFVLSWERQDWRDNLYPGAGQESGRAALEDHLRAMLDLDDGSPPLVELSSAAIENAQRILARLSVAQRAYQLLKSQARDIPDWSAQTAGGLDADRVFETTTGADLSSVRVPGFYTYRGFQTGLLDRLGTIADKVRADKWVLGRIGEETDVAAQFNSLPGDVYQLYAKDFVGAWKEALARLQLRRLTADKPRYLTLSALAAPSSPLRALMESVRDETSLTRERPKPKGGAAGAADRNPPAAPLFNEAAMGAPGASIEAQFRPLAEWVEGSPPNRPIDQLLGRLNEIKDNLIISTSVPAQAAQANASLQAQLQNLRAAGARLPPPFDTMISRAAGAFETEVNNSLLGQLTRALGNQVTGPCLQLIPGRYPFDRGARREIALADFGRLFGVGGVMDRFFQNNLAKYVDQSKRAWIWRRDDALASTFSPTTLVEFQRAEKIRDAFFSTGGVMPSINIQVFPPILSGAGATAKFEANGASVTSQAGAPAASGAIQWPGAAAGGRAAVSLAYDPNAALASLATADNSPSPAAPTAVSSTAVSAVLERTGAWALFRLLDAAGARQHGDRMSASFILGGRELQYQFAFGTSANPYLLPALREFRCPAGL</sequence>
<feature type="region of interest" description="Disordered" evidence="1">
    <location>
        <begin position="798"/>
        <end position="828"/>
    </location>
</feature>
<dbReference type="InterPro" id="IPR017731">
    <property type="entry name" value="TssM1-like"/>
</dbReference>
<feature type="transmembrane region" description="Helical" evidence="2">
    <location>
        <begin position="440"/>
        <end position="459"/>
    </location>
</feature>
<feature type="domain" description="IcmF-related" evidence="4">
    <location>
        <begin position="499"/>
        <end position="805"/>
    </location>
</feature>
<keyword evidence="2" id="KW-0812">Transmembrane</keyword>
<feature type="domain" description="Type VI secretion system component TssM1 N-terminal" evidence="5">
    <location>
        <begin position="189"/>
        <end position="441"/>
    </location>
</feature>
<comment type="caution">
    <text evidence="6">The sequence shown here is derived from an EMBL/GenBank/DDBJ whole genome shotgun (WGS) entry which is preliminary data.</text>
</comment>
<evidence type="ECO:0000256" key="2">
    <source>
        <dbReference type="SAM" id="Phobius"/>
    </source>
</evidence>
<dbReference type="SUPFAM" id="SSF52540">
    <property type="entry name" value="P-loop containing nucleoside triphosphate hydrolases"/>
    <property type="match status" value="1"/>
</dbReference>
<dbReference type="Proteomes" id="UP001139104">
    <property type="component" value="Unassembled WGS sequence"/>
</dbReference>
<organism evidence="6 7">
    <name type="scientific">Candidatus Rhodoblastus alkanivorans</name>
    <dbReference type="NCBI Taxonomy" id="2954117"/>
    <lineage>
        <taxon>Bacteria</taxon>
        <taxon>Pseudomonadati</taxon>
        <taxon>Pseudomonadota</taxon>
        <taxon>Alphaproteobacteria</taxon>
        <taxon>Hyphomicrobiales</taxon>
        <taxon>Rhodoblastaceae</taxon>
        <taxon>Rhodoblastus</taxon>
    </lineage>
</organism>
<evidence type="ECO:0000313" key="7">
    <source>
        <dbReference type="Proteomes" id="UP001139104"/>
    </source>
</evidence>
<evidence type="ECO:0000259" key="5">
    <source>
        <dbReference type="Pfam" id="PF14331"/>
    </source>
</evidence>
<keyword evidence="2" id="KW-0472">Membrane</keyword>
<feature type="transmembrane region" description="Helical" evidence="2">
    <location>
        <begin position="12"/>
        <end position="34"/>
    </location>
</feature>
<evidence type="ECO:0000259" key="4">
    <source>
        <dbReference type="Pfam" id="PF06761"/>
    </source>
</evidence>
<dbReference type="Pfam" id="PF06744">
    <property type="entry name" value="IcmF_C"/>
    <property type="match status" value="1"/>
</dbReference>
<evidence type="ECO:0000259" key="3">
    <source>
        <dbReference type="Pfam" id="PF06744"/>
    </source>
</evidence>
<dbReference type="EMBL" id="JAIVFP010000001">
    <property type="protein sequence ID" value="MCI4683540.1"/>
    <property type="molecule type" value="Genomic_DNA"/>
</dbReference>
<protein>
    <submittedName>
        <fullName evidence="6">Type VI secretion system membrane subunit TssM</fullName>
    </submittedName>
</protein>
<reference evidence="6" key="1">
    <citation type="journal article" date="2022" name="ISME J.">
        <title>Identification of active gaseous-alkane degraders at natural gas seeps.</title>
        <authorList>
            <person name="Farhan Ul Haque M."/>
            <person name="Hernandez M."/>
            <person name="Crombie A.T."/>
            <person name="Murrell J.C."/>
        </authorList>
    </citation>
    <scope>NUCLEOTIDE SEQUENCE</scope>
    <source>
        <strain evidence="6">PC2</strain>
    </source>
</reference>
<accession>A0ABS9Z7X5</accession>
<dbReference type="Pfam" id="PF06761">
    <property type="entry name" value="IcmF-related"/>
    <property type="match status" value="1"/>
</dbReference>
<dbReference type="InterPro" id="IPR053156">
    <property type="entry name" value="T6SS_TssM-like"/>
</dbReference>
<dbReference type="CDD" id="cd00882">
    <property type="entry name" value="Ras_like_GTPase"/>
    <property type="match status" value="1"/>
</dbReference>
<keyword evidence="2" id="KW-1133">Transmembrane helix</keyword>
<name>A0ABS9Z7X5_9HYPH</name>
<proteinExistence type="predicted"/>
<dbReference type="NCBIfam" id="TIGR03348">
    <property type="entry name" value="VI_IcmF"/>
    <property type="match status" value="1"/>
</dbReference>
<dbReference type="InterPro" id="IPR010623">
    <property type="entry name" value="IcmF_C"/>
</dbReference>
<evidence type="ECO:0000313" key="6">
    <source>
        <dbReference type="EMBL" id="MCI4683540.1"/>
    </source>
</evidence>
<gene>
    <name evidence="6" type="primary">tssM</name>
    <name evidence="6" type="ORF">K2U94_12315</name>
</gene>
<keyword evidence="7" id="KW-1185">Reference proteome</keyword>
<feature type="domain" description="Type VI secretion system IcmF C-terminal" evidence="3">
    <location>
        <begin position="1122"/>
        <end position="1168"/>
    </location>
</feature>
<dbReference type="PANTHER" id="PTHR36153:SF1">
    <property type="entry name" value="TYPE VI SECRETION SYSTEM COMPONENT TSSM1"/>
    <property type="match status" value="1"/>
</dbReference>
<dbReference type="RefSeq" id="WP_243067488.1">
    <property type="nucleotide sequence ID" value="NZ_JAIVFK010000009.1"/>
</dbReference>
<feature type="transmembrane region" description="Helical" evidence="2">
    <location>
        <begin position="46"/>
        <end position="68"/>
    </location>
</feature>
<dbReference type="InterPro" id="IPR009612">
    <property type="entry name" value="IcmF-rel"/>
</dbReference>
<evidence type="ECO:0000256" key="1">
    <source>
        <dbReference type="SAM" id="MobiDB-lite"/>
    </source>
</evidence>
<dbReference type="Pfam" id="PF14331">
    <property type="entry name" value="IcmF-related_N"/>
    <property type="match status" value="1"/>
</dbReference>
<dbReference type="PANTHER" id="PTHR36153">
    <property type="entry name" value="INNER MEMBRANE PROTEIN-RELATED"/>
    <property type="match status" value="1"/>
</dbReference>
<dbReference type="InterPro" id="IPR025743">
    <property type="entry name" value="TssM1_N"/>
</dbReference>
<dbReference type="InterPro" id="IPR027417">
    <property type="entry name" value="P-loop_NTPase"/>
</dbReference>
<feature type="compositionally biased region" description="Basic and acidic residues" evidence="1">
    <location>
        <begin position="799"/>
        <end position="812"/>
    </location>
</feature>